<dbReference type="Proteomes" id="UP000821853">
    <property type="component" value="Unassembled WGS sequence"/>
</dbReference>
<feature type="transmembrane region" description="Helical" evidence="1">
    <location>
        <begin position="25"/>
        <end position="45"/>
    </location>
</feature>
<sequence>MPASFPQQCRTVFNQREPSSRRWTWMFPTLLFAIGSEAQAFVVVLRRMNHYSVSNKNARHHIATQKACWNTEDWGRVIFFDEFRFCSRQDQRVHVSVFYCVRIE</sequence>
<evidence type="ECO:0000313" key="2">
    <source>
        <dbReference type="EMBL" id="KAH9377965.1"/>
    </source>
</evidence>
<gene>
    <name evidence="2" type="ORF">HPB48_015077</name>
</gene>
<keyword evidence="1" id="KW-1133">Transmembrane helix</keyword>
<evidence type="ECO:0000256" key="1">
    <source>
        <dbReference type="SAM" id="Phobius"/>
    </source>
</evidence>
<dbReference type="VEuPathDB" id="VectorBase:HLOH_058444"/>
<proteinExistence type="predicted"/>
<evidence type="ECO:0000313" key="3">
    <source>
        <dbReference type="Proteomes" id="UP000821853"/>
    </source>
</evidence>
<keyword evidence="1" id="KW-0812">Transmembrane</keyword>
<organism evidence="2 3">
    <name type="scientific">Haemaphysalis longicornis</name>
    <name type="common">Bush tick</name>
    <dbReference type="NCBI Taxonomy" id="44386"/>
    <lineage>
        <taxon>Eukaryota</taxon>
        <taxon>Metazoa</taxon>
        <taxon>Ecdysozoa</taxon>
        <taxon>Arthropoda</taxon>
        <taxon>Chelicerata</taxon>
        <taxon>Arachnida</taxon>
        <taxon>Acari</taxon>
        <taxon>Parasitiformes</taxon>
        <taxon>Ixodida</taxon>
        <taxon>Ixodoidea</taxon>
        <taxon>Ixodidae</taxon>
        <taxon>Haemaphysalinae</taxon>
        <taxon>Haemaphysalis</taxon>
    </lineage>
</organism>
<name>A0A9J6GR93_HAELO</name>
<protein>
    <submittedName>
        <fullName evidence="2">Uncharacterized protein</fullName>
    </submittedName>
</protein>
<accession>A0A9J6GR93</accession>
<comment type="caution">
    <text evidence="2">The sequence shown here is derived from an EMBL/GenBank/DDBJ whole genome shotgun (WGS) entry which is preliminary data.</text>
</comment>
<dbReference type="EMBL" id="JABSTR010000008">
    <property type="protein sequence ID" value="KAH9377965.1"/>
    <property type="molecule type" value="Genomic_DNA"/>
</dbReference>
<reference evidence="2 3" key="1">
    <citation type="journal article" date="2020" name="Cell">
        <title>Large-Scale Comparative Analyses of Tick Genomes Elucidate Their Genetic Diversity and Vector Capacities.</title>
        <authorList>
            <consortium name="Tick Genome and Microbiome Consortium (TIGMIC)"/>
            <person name="Jia N."/>
            <person name="Wang J."/>
            <person name="Shi W."/>
            <person name="Du L."/>
            <person name="Sun Y."/>
            <person name="Zhan W."/>
            <person name="Jiang J.F."/>
            <person name="Wang Q."/>
            <person name="Zhang B."/>
            <person name="Ji P."/>
            <person name="Bell-Sakyi L."/>
            <person name="Cui X.M."/>
            <person name="Yuan T.T."/>
            <person name="Jiang B.G."/>
            <person name="Yang W.F."/>
            <person name="Lam T.T."/>
            <person name="Chang Q.C."/>
            <person name="Ding S.J."/>
            <person name="Wang X.J."/>
            <person name="Zhu J.G."/>
            <person name="Ruan X.D."/>
            <person name="Zhao L."/>
            <person name="Wei J.T."/>
            <person name="Ye R.Z."/>
            <person name="Que T.C."/>
            <person name="Du C.H."/>
            <person name="Zhou Y.H."/>
            <person name="Cheng J.X."/>
            <person name="Dai P.F."/>
            <person name="Guo W.B."/>
            <person name="Han X.H."/>
            <person name="Huang E.J."/>
            <person name="Li L.F."/>
            <person name="Wei W."/>
            <person name="Gao Y.C."/>
            <person name="Liu J.Z."/>
            <person name="Shao H.Z."/>
            <person name="Wang X."/>
            <person name="Wang C.C."/>
            <person name="Yang T.C."/>
            <person name="Huo Q.B."/>
            <person name="Li W."/>
            <person name="Chen H.Y."/>
            <person name="Chen S.E."/>
            <person name="Zhou L.G."/>
            <person name="Ni X.B."/>
            <person name="Tian J.H."/>
            <person name="Sheng Y."/>
            <person name="Liu T."/>
            <person name="Pan Y.S."/>
            <person name="Xia L.Y."/>
            <person name="Li J."/>
            <person name="Zhao F."/>
            <person name="Cao W.C."/>
        </authorList>
    </citation>
    <scope>NUCLEOTIDE SEQUENCE [LARGE SCALE GENOMIC DNA]</scope>
    <source>
        <strain evidence="2">HaeL-2018</strain>
    </source>
</reference>
<dbReference type="AlphaFoldDB" id="A0A9J6GR93"/>
<keyword evidence="3" id="KW-1185">Reference proteome</keyword>
<keyword evidence="1" id="KW-0472">Membrane</keyword>